<comment type="subcellular location">
    <subcellularLocation>
        <location evidence="1 7">Endoplasmic reticulum membrane</location>
        <topology evidence="1 7">Multi-pass membrane protein</topology>
    </subcellularLocation>
</comment>
<name>A0AAN8WE54_HALRR</name>
<dbReference type="AlphaFoldDB" id="A0AAN8WE54"/>
<keyword evidence="9" id="KW-0328">Glycosyltransferase</keyword>
<feature type="coiled-coil region" evidence="8">
    <location>
        <begin position="105"/>
        <end position="132"/>
    </location>
</feature>
<proteinExistence type="inferred from homology"/>
<protein>
    <recommendedName>
        <fullName evidence="7">Dolichol-phosphate mannosyltransferase subunit 3</fullName>
    </recommendedName>
</protein>
<keyword evidence="8" id="KW-0175">Coiled coil</keyword>
<gene>
    <name evidence="9" type="primary">DPM3</name>
    <name evidence="9" type="ORF">SK128_014097</name>
</gene>
<feature type="transmembrane region" description="Helical" evidence="7">
    <location>
        <begin position="75"/>
        <end position="100"/>
    </location>
</feature>
<dbReference type="GO" id="GO:0016757">
    <property type="term" value="F:glycosyltransferase activity"/>
    <property type="evidence" value="ECO:0007669"/>
    <property type="project" value="UniProtKB-KW"/>
</dbReference>
<dbReference type="GO" id="GO:0005789">
    <property type="term" value="C:endoplasmic reticulum membrane"/>
    <property type="evidence" value="ECO:0007669"/>
    <property type="project" value="UniProtKB-SubCell"/>
</dbReference>
<comment type="caution">
    <text evidence="9">The sequence shown here is derived from an EMBL/GenBank/DDBJ whole genome shotgun (WGS) entry which is preliminary data.</text>
</comment>
<keyword evidence="4 7" id="KW-0256">Endoplasmic reticulum</keyword>
<accession>A0AAN8WE54</accession>
<feature type="transmembrane region" description="Helical" evidence="7">
    <location>
        <begin position="45"/>
        <end position="63"/>
    </location>
</feature>
<keyword evidence="10" id="KW-1185">Reference proteome</keyword>
<keyword evidence="3 7" id="KW-0812">Transmembrane</keyword>
<evidence type="ECO:0000256" key="4">
    <source>
        <dbReference type="ARBA" id="ARBA00022824"/>
    </source>
</evidence>
<dbReference type="GO" id="GO:0006506">
    <property type="term" value="P:GPI anchor biosynthetic process"/>
    <property type="evidence" value="ECO:0007669"/>
    <property type="project" value="TreeGrafter"/>
</dbReference>
<keyword evidence="5 7" id="KW-1133">Transmembrane helix</keyword>
<evidence type="ECO:0000256" key="6">
    <source>
        <dbReference type="ARBA" id="ARBA00023136"/>
    </source>
</evidence>
<dbReference type="GO" id="GO:0033185">
    <property type="term" value="C:dolichol-phosphate-mannose synthase complex"/>
    <property type="evidence" value="ECO:0007669"/>
    <property type="project" value="TreeGrafter"/>
</dbReference>
<organism evidence="9 10">
    <name type="scientific">Halocaridina rubra</name>
    <name type="common">Hawaiian red shrimp</name>
    <dbReference type="NCBI Taxonomy" id="373956"/>
    <lineage>
        <taxon>Eukaryota</taxon>
        <taxon>Metazoa</taxon>
        <taxon>Ecdysozoa</taxon>
        <taxon>Arthropoda</taxon>
        <taxon>Crustacea</taxon>
        <taxon>Multicrustacea</taxon>
        <taxon>Malacostraca</taxon>
        <taxon>Eumalacostraca</taxon>
        <taxon>Eucarida</taxon>
        <taxon>Decapoda</taxon>
        <taxon>Pleocyemata</taxon>
        <taxon>Caridea</taxon>
        <taxon>Atyoidea</taxon>
        <taxon>Atyidae</taxon>
        <taxon>Halocaridina</taxon>
    </lineage>
</organism>
<comment type="subunit">
    <text evidence="7">Component of the dolichol-phosphate mannose (DPM) synthase complex.</text>
</comment>
<dbReference type="EMBL" id="JAXCGZ010022664">
    <property type="protein sequence ID" value="KAK7028024.1"/>
    <property type="molecule type" value="Genomic_DNA"/>
</dbReference>
<evidence type="ECO:0000256" key="7">
    <source>
        <dbReference type="RuleBase" id="RU365085"/>
    </source>
</evidence>
<reference evidence="9 10" key="1">
    <citation type="submission" date="2023-11" db="EMBL/GenBank/DDBJ databases">
        <title>Halocaridina rubra genome assembly.</title>
        <authorList>
            <person name="Smith C."/>
        </authorList>
    </citation>
    <scope>NUCLEOTIDE SEQUENCE [LARGE SCALE GENOMIC DNA]</scope>
    <source>
        <strain evidence="9">EP-1</strain>
        <tissue evidence="9">Whole</tissue>
    </source>
</reference>
<dbReference type="Pfam" id="PF08285">
    <property type="entry name" value="DPM3"/>
    <property type="match status" value="1"/>
</dbReference>
<evidence type="ECO:0000256" key="5">
    <source>
        <dbReference type="ARBA" id="ARBA00022989"/>
    </source>
</evidence>
<comment type="function">
    <text evidence="7">Stabilizer subunit of the dolichol-phosphate mannose (DPM) synthase complex; tethers catalytic subunit to the ER.</text>
</comment>
<evidence type="ECO:0000256" key="2">
    <source>
        <dbReference type="ARBA" id="ARBA00010430"/>
    </source>
</evidence>
<comment type="similarity">
    <text evidence="2 7">Belongs to the DPM3 family.</text>
</comment>
<sequence>MVVALIFSEPLAIEHLWECGRRLVCKGDLVYSLFPIHLTDKMTKLMEWLTGAFLILGPWTAVVSKTIQNEFTDKYYIAILIFPVILVAIFGLVSVAIIAYRVYNFNDCNEAAEELKTQIKEAKEDLTKKGLKLD</sequence>
<dbReference type="PANTHER" id="PTHR16433:SF0">
    <property type="entry name" value="DOLICHOL-PHOSPHATE MANNOSYLTRANSFERASE SUBUNIT 3"/>
    <property type="match status" value="1"/>
</dbReference>
<evidence type="ECO:0000256" key="8">
    <source>
        <dbReference type="SAM" id="Coils"/>
    </source>
</evidence>
<evidence type="ECO:0000313" key="9">
    <source>
        <dbReference type="EMBL" id="KAK7028024.1"/>
    </source>
</evidence>
<comment type="pathway">
    <text evidence="7">Protein modification; protein glycosylation.</text>
</comment>
<dbReference type="InterPro" id="IPR013174">
    <property type="entry name" value="DPM3"/>
</dbReference>
<evidence type="ECO:0000313" key="10">
    <source>
        <dbReference type="Proteomes" id="UP001381693"/>
    </source>
</evidence>
<evidence type="ECO:0000256" key="1">
    <source>
        <dbReference type="ARBA" id="ARBA00004477"/>
    </source>
</evidence>
<dbReference type="Proteomes" id="UP001381693">
    <property type="component" value="Unassembled WGS sequence"/>
</dbReference>
<keyword evidence="6 7" id="KW-0472">Membrane</keyword>
<evidence type="ECO:0000256" key="3">
    <source>
        <dbReference type="ARBA" id="ARBA00022692"/>
    </source>
</evidence>
<dbReference type="PANTHER" id="PTHR16433">
    <property type="entry name" value="DOLICHOL-PHOSPHATE MANNOSYLTRANSFERASE SUBUNIT 3"/>
    <property type="match status" value="1"/>
</dbReference>
<keyword evidence="9" id="KW-0808">Transferase</keyword>